<keyword evidence="2" id="KW-1185">Reference proteome</keyword>
<organism evidence="1 2">
    <name type="scientific">Caerostris extrusa</name>
    <name type="common">Bark spider</name>
    <name type="synonym">Caerostris bankana</name>
    <dbReference type="NCBI Taxonomy" id="172846"/>
    <lineage>
        <taxon>Eukaryota</taxon>
        <taxon>Metazoa</taxon>
        <taxon>Ecdysozoa</taxon>
        <taxon>Arthropoda</taxon>
        <taxon>Chelicerata</taxon>
        <taxon>Arachnida</taxon>
        <taxon>Araneae</taxon>
        <taxon>Araneomorphae</taxon>
        <taxon>Entelegynae</taxon>
        <taxon>Araneoidea</taxon>
        <taxon>Araneidae</taxon>
        <taxon>Caerostris</taxon>
    </lineage>
</organism>
<proteinExistence type="predicted"/>
<comment type="caution">
    <text evidence="1">The sequence shown here is derived from an EMBL/GenBank/DDBJ whole genome shotgun (WGS) entry which is preliminary data.</text>
</comment>
<dbReference type="EMBL" id="BPLR01019753">
    <property type="protein sequence ID" value="GIX71419.1"/>
    <property type="molecule type" value="Genomic_DNA"/>
</dbReference>
<reference evidence="1 2" key="1">
    <citation type="submission" date="2021-06" db="EMBL/GenBank/DDBJ databases">
        <title>Caerostris extrusa draft genome.</title>
        <authorList>
            <person name="Kono N."/>
            <person name="Arakawa K."/>
        </authorList>
    </citation>
    <scope>NUCLEOTIDE SEQUENCE [LARGE SCALE GENOMIC DNA]</scope>
</reference>
<dbReference type="Proteomes" id="UP001054945">
    <property type="component" value="Unassembled WGS sequence"/>
</dbReference>
<dbReference type="AlphaFoldDB" id="A0AAV4MHG5"/>
<name>A0AAV4MHG5_CAEEX</name>
<gene>
    <name evidence="1" type="ORF">CEXT_190521</name>
</gene>
<protein>
    <submittedName>
        <fullName evidence="1">Uncharacterized protein</fullName>
    </submittedName>
</protein>
<evidence type="ECO:0000313" key="1">
    <source>
        <dbReference type="EMBL" id="GIX71419.1"/>
    </source>
</evidence>
<accession>A0AAV4MHG5</accession>
<sequence length="75" mass="8318">MPVNYSVIKTILPPPDTPQLSQAILLNIPEAAGHQPMTFPTPRGAGGIIDFVVRENALDTTPDIIRVEKFVYFFH</sequence>
<evidence type="ECO:0000313" key="2">
    <source>
        <dbReference type="Proteomes" id="UP001054945"/>
    </source>
</evidence>